<dbReference type="OrthoDB" id="331328at2759"/>
<dbReference type="InterPro" id="IPR011989">
    <property type="entry name" value="ARM-like"/>
</dbReference>
<organism evidence="2 4">
    <name type="scientific">Neospora caninum (strain Liverpool)</name>
    <dbReference type="NCBI Taxonomy" id="572307"/>
    <lineage>
        <taxon>Eukaryota</taxon>
        <taxon>Sar</taxon>
        <taxon>Alveolata</taxon>
        <taxon>Apicomplexa</taxon>
        <taxon>Conoidasida</taxon>
        <taxon>Coccidia</taxon>
        <taxon>Eucoccidiorida</taxon>
        <taxon>Eimeriorina</taxon>
        <taxon>Sarcocystidae</taxon>
        <taxon>Neospora</taxon>
    </lineage>
</organism>
<feature type="compositionally biased region" description="Basic and acidic residues" evidence="1">
    <location>
        <begin position="60"/>
        <end position="75"/>
    </location>
</feature>
<reference evidence="2" key="2">
    <citation type="submission" date="2011-03" db="EMBL/GenBank/DDBJ databases">
        <title>Comparative genomics and transcriptomics of Neospora caninum and Toxoplasma gondii.</title>
        <authorList>
            <person name="Reid A.J."/>
            <person name="Sohal A."/>
            <person name="Harris D."/>
            <person name="Quail M."/>
            <person name="Sanders M."/>
            <person name="Berriman M."/>
            <person name="Wastling J.M."/>
            <person name="Pain A."/>
        </authorList>
    </citation>
    <scope>NUCLEOTIDE SEQUENCE</scope>
    <source>
        <strain evidence="2">Liverpool</strain>
    </source>
</reference>
<evidence type="ECO:0000256" key="1">
    <source>
        <dbReference type="SAM" id="MobiDB-lite"/>
    </source>
</evidence>
<dbReference type="AlphaFoldDB" id="F0V998"/>
<feature type="compositionally biased region" description="Polar residues" evidence="1">
    <location>
        <begin position="694"/>
        <end position="710"/>
    </location>
</feature>
<dbReference type="eggNOG" id="ENOG502QYEZ">
    <property type="taxonomic scope" value="Eukaryota"/>
</dbReference>
<evidence type="ECO:0000313" key="3">
    <source>
        <dbReference type="EMBL" id="CEL64929.1"/>
    </source>
</evidence>
<dbReference type="Gene3D" id="1.25.10.10">
    <property type="entry name" value="Leucine-rich Repeat Variant"/>
    <property type="match status" value="1"/>
</dbReference>
<dbReference type="Proteomes" id="UP000007494">
    <property type="component" value="Chromosome III"/>
</dbReference>
<name>F0V998_NEOCL</name>
<dbReference type="VEuPathDB" id="ToxoDB:NCLIV_007960"/>
<dbReference type="GeneID" id="13441349"/>
<dbReference type="OMA" id="GSECRCC"/>
<feature type="region of interest" description="Disordered" evidence="1">
    <location>
        <begin position="1"/>
        <end position="124"/>
    </location>
</feature>
<feature type="region of interest" description="Disordered" evidence="1">
    <location>
        <begin position="546"/>
        <end position="567"/>
    </location>
</feature>
<reference evidence="3" key="4">
    <citation type="journal article" date="2015" name="PLoS ONE">
        <title>Comprehensive Evaluation of Toxoplasma gondii VEG and Neospora caninum LIV Genomes with Tachyzoite Stage Transcriptome and Proteome Defines Novel Transcript Features.</title>
        <authorList>
            <person name="Ramaprasad A."/>
            <person name="Mourier T."/>
            <person name="Naeem R."/>
            <person name="Malas T.B."/>
            <person name="Moussa E."/>
            <person name="Panigrahi A."/>
            <person name="Vermont S.J."/>
            <person name="Otto T.D."/>
            <person name="Wastling J."/>
            <person name="Pain A."/>
        </authorList>
    </citation>
    <scope>NUCLEOTIDE SEQUENCE</scope>
    <source>
        <strain evidence="3">Liverpool</strain>
    </source>
</reference>
<feature type="region of interest" description="Disordered" evidence="1">
    <location>
        <begin position="649"/>
        <end position="721"/>
    </location>
</feature>
<evidence type="ECO:0000313" key="2">
    <source>
        <dbReference type="EMBL" id="CBZ50323.1"/>
    </source>
</evidence>
<evidence type="ECO:0000313" key="4">
    <source>
        <dbReference type="Proteomes" id="UP000007494"/>
    </source>
</evidence>
<dbReference type="RefSeq" id="XP_003880357.1">
    <property type="nucleotide sequence ID" value="XM_003880308.1"/>
</dbReference>
<feature type="compositionally biased region" description="Polar residues" evidence="1">
    <location>
        <begin position="95"/>
        <end position="123"/>
    </location>
</feature>
<sequence>MFSRPAPSRGGVPSSAHGGAVMTSALQMRQQETRKTETQLACQPVHPVKGENRPVVAKNHFVDADCEDPVRRPDENTPPQKPQMQAFPATAATRPASSGSVQPPSRLSPAPQSSGAQTARQTQPELCSWSSLPPLCSERFSSFAPPKSDAAHCGGERICECMLVYNALVQRVAAVSEHTPEPCSASVSTAASTQPPTRVFPAGGEDWEADVTLLTALQSVAKHHPSWLYRSSLLRSPLSGSPPSATPPVSSLCVFIASRTQSLRSIVARSALRTAATLFRASRLYRSARGDTNGVRACHCSCPCCGVEGRASGREGRCCATARGEPAEEERPGKEPEEAFWTLCDHLLPILLAKAGARDKKFLAMEAEDALDIIATCVATAESSSLLSATVEHLRGHLRSVRTMAAAARLAQKVAEQLLETRVQPAKSAGAQPRACGKDAETAADGQCAPGLASQKRPRTGDGALSSFPHAEFYCLPVSLLPLLLAFARAQHAPARKAARCAIVKFAKSLLPCVPHDGELTTGNSDWKVQQVLEWLQTLLAEADHSSERKRAKGSGAHADEASVSCQEGSRADKDSLRLLAECVRSAVADCTVPEGKPTLFVSPRMPLFKRRAVANRQGRKSVEVHEFAVATRVSLPGETEATVLPRSTRLTGGEPSEDRLDEMAREATPEHPEAEERAEKLCTAAASNEGIARSTTAPSSLCHRQTVSSEVVAGDFKSSS</sequence>
<dbReference type="EMBL" id="LN714477">
    <property type="protein sequence ID" value="CEL64929.1"/>
    <property type="molecule type" value="Genomic_DNA"/>
</dbReference>
<gene>
    <name evidence="3" type="ORF">BN1204_007960</name>
    <name evidence="2" type="ORF">NCLIV_007960</name>
</gene>
<dbReference type="EMBL" id="FR823383">
    <property type="protein sequence ID" value="CBZ50323.1"/>
    <property type="molecule type" value="Genomic_DNA"/>
</dbReference>
<proteinExistence type="predicted"/>
<accession>F0V998</accession>
<dbReference type="InParanoid" id="F0V998"/>
<reference evidence="4" key="3">
    <citation type="journal article" date="2012" name="PLoS Pathog.">
        <title>Comparative genomics of the apicomplexan parasites Toxoplasma gondii and Neospora caninum: Coccidia differing in host range and transmission strategy.</title>
        <authorList>
            <person name="Reid A.J."/>
            <person name="Vermont S.J."/>
            <person name="Cotton J.A."/>
            <person name="Harris D."/>
            <person name="Hill-Cawthorne G.A."/>
            <person name="Konen-Waisman S."/>
            <person name="Latham S.M."/>
            <person name="Mourier T."/>
            <person name="Norton R."/>
            <person name="Quail M.A."/>
            <person name="Sanders M."/>
            <person name="Shanmugam D."/>
            <person name="Sohal A."/>
            <person name="Wasmuth J.D."/>
            <person name="Brunk B."/>
            <person name="Grigg M.E."/>
            <person name="Howard J.C."/>
            <person name="Parkinson J."/>
            <person name="Roos D.S."/>
            <person name="Trees A.J."/>
            <person name="Berriman M."/>
            <person name="Pain A."/>
            <person name="Wastling J.M."/>
        </authorList>
    </citation>
    <scope>NUCLEOTIDE SEQUENCE [LARGE SCALE GENOMIC DNA]</scope>
    <source>
        <strain evidence="4">Liverpool</strain>
    </source>
</reference>
<protein>
    <submittedName>
        <fullName evidence="2">Uncharacterized protein</fullName>
    </submittedName>
</protein>
<keyword evidence="4" id="KW-1185">Reference proteome</keyword>
<feature type="compositionally biased region" description="Basic and acidic residues" evidence="1">
    <location>
        <begin position="657"/>
        <end position="681"/>
    </location>
</feature>
<reference evidence="2" key="1">
    <citation type="submission" date="2011-02" db="EMBL/GenBank/DDBJ databases">
        <authorList>
            <person name="Aslett M."/>
        </authorList>
    </citation>
    <scope>NUCLEOTIDE SEQUENCE</scope>
    <source>
        <strain evidence="2">Liverpool</strain>
    </source>
</reference>